<reference evidence="2" key="1">
    <citation type="submission" date="2021-10" db="EMBL/GenBank/DDBJ databases">
        <title>Novel species in genus Arthrobacter.</title>
        <authorList>
            <person name="Liu Y."/>
        </authorList>
    </citation>
    <scope>NUCLEOTIDE SEQUENCE</scope>
    <source>
        <strain evidence="2">Zg-Y453</strain>
    </source>
</reference>
<keyword evidence="3" id="KW-1185">Reference proteome</keyword>
<name>A0A9X1MG04_9MICC</name>
<evidence type="ECO:0000313" key="2">
    <source>
        <dbReference type="EMBL" id="MCC3299363.1"/>
    </source>
</evidence>
<sequence length="176" mass="18950">MNTLFSTKHAHRRKALTAARNSAAVIVTALIVAAAVWSFTTRQASADPGRGDALLSTLLVTTADTKESRELLADTYQAADTSLISDADREETRDLITRTYDYECVREALAWYSRGLGVNDETWDQASAVLTFAHTSNPAGKVIVDGAGEAIELVKDNAVLLTPVDLTSMLTMCGMP</sequence>
<proteinExistence type="predicted"/>
<dbReference type="Proteomes" id="UP001139158">
    <property type="component" value="Unassembled WGS sequence"/>
</dbReference>
<evidence type="ECO:0000256" key="1">
    <source>
        <dbReference type="SAM" id="Phobius"/>
    </source>
</evidence>
<comment type="caution">
    <text evidence="2">The sequence shown here is derived from an EMBL/GenBank/DDBJ whole genome shotgun (WGS) entry which is preliminary data.</text>
</comment>
<feature type="transmembrane region" description="Helical" evidence="1">
    <location>
        <begin position="21"/>
        <end position="40"/>
    </location>
</feature>
<organism evidence="2 3">
    <name type="scientific">Arthrobacter caoxuetaonis</name>
    <dbReference type="NCBI Taxonomy" id="2886935"/>
    <lineage>
        <taxon>Bacteria</taxon>
        <taxon>Bacillati</taxon>
        <taxon>Actinomycetota</taxon>
        <taxon>Actinomycetes</taxon>
        <taxon>Micrococcales</taxon>
        <taxon>Micrococcaceae</taxon>
        <taxon>Arthrobacter</taxon>
    </lineage>
</organism>
<dbReference type="AlphaFoldDB" id="A0A9X1MG04"/>
<dbReference type="EMBL" id="JAJFZV010000018">
    <property type="protein sequence ID" value="MCC3299363.1"/>
    <property type="molecule type" value="Genomic_DNA"/>
</dbReference>
<protein>
    <submittedName>
        <fullName evidence="2">Uncharacterized protein</fullName>
    </submittedName>
</protein>
<keyword evidence="1" id="KW-1133">Transmembrane helix</keyword>
<keyword evidence="1" id="KW-0812">Transmembrane</keyword>
<gene>
    <name evidence="2" type="ORF">LJ757_16345</name>
</gene>
<evidence type="ECO:0000313" key="3">
    <source>
        <dbReference type="Proteomes" id="UP001139158"/>
    </source>
</evidence>
<accession>A0A9X1MG04</accession>
<keyword evidence="1" id="KW-0472">Membrane</keyword>
<dbReference type="RefSeq" id="WP_227897350.1">
    <property type="nucleotide sequence ID" value="NZ_CP099467.1"/>
</dbReference>